<dbReference type="EMBL" id="ML992667">
    <property type="protein sequence ID" value="KAF2215054.1"/>
    <property type="molecule type" value="Genomic_DNA"/>
</dbReference>
<evidence type="ECO:0000313" key="1">
    <source>
        <dbReference type="EMBL" id="KAF2215054.1"/>
    </source>
</evidence>
<organism evidence="1 2">
    <name type="scientific">Cercospora zeae-maydis SCOH1-5</name>
    <dbReference type="NCBI Taxonomy" id="717836"/>
    <lineage>
        <taxon>Eukaryota</taxon>
        <taxon>Fungi</taxon>
        <taxon>Dikarya</taxon>
        <taxon>Ascomycota</taxon>
        <taxon>Pezizomycotina</taxon>
        <taxon>Dothideomycetes</taxon>
        <taxon>Dothideomycetidae</taxon>
        <taxon>Mycosphaerellales</taxon>
        <taxon>Mycosphaerellaceae</taxon>
        <taxon>Cercospora</taxon>
    </lineage>
</organism>
<evidence type="ECO:0000313" key="2">
    <source>
        <dbReference type="Proteomes" id="UP000799539"/>
    </source>
</evidence>
<accession>A0A6A6FP13</accession>
<keyword evidence="2" id="KW-1185">Reference proteome</keyword>
<reference evidence="1" key="1">
    <citation type="journal article" date="2020" name="Stud. Mycol.">
        <title>101 Dothideomycetes genomes: a test case for predicting lifestyles and emergence of pathogens.</title>
        <authorList>
            <person name="Haridas S."/>
            <person name="Albert R."/>
            <person name="Binder M."/>
            <person name="Bloem J."/>
            <person name="Labutti K."/>
            <person name="Salamov A."/>
            <person name="Andreopoulos B."/>
            <person name="Baker S."/>
            <person name="Barry K."/>
            <person name="Bills G."/>
            <person name="Bluhm B."/>
            <person name="Cannon C."/>
            <person name="Castanera R."/>
            <person name="Culley D."/>
            <person name="Daum C."/>
            <person name="Ezra D."/>
            <person name="Gonzalez J."/>
            <person name="Henrissat B."/>
            <person name="Kuo A."/>
            <person name="Liang C."/>
            <person name="Lipzen A."/>
            <person name="Lutzoni F."/>
            <person name="Magnuson J."/>
            <person name="Mondo S."/>
            <person name="Nolan M."/>
            <person name="Ohm R."/>
            <person name="Pangilinan J."/>
            <person name="Park H.-J."/>
            <person name="Ramirez L."/>
            <person name="Alfaro M."/>
            <person name="Sun H."/>
            <person name="Tritt A."/>
            <person name="Yoshinaga Y."/>
            <person name="Zwiers L.-H."/>
            <person name="Turgeon B."/>
            <person name="Goodwin S."/>
            <person name="Spatafora J."/>
            <person name="Crous P."/>
            <person name="Grigoriev I."/>
        </authorList>
    </citation>
    <scope>NUCLEOTIDE SEQUENCE</scope>
    <source>
        <strain evidence="1">SCOH1-5</strain>
    </source>
</reference>
<name>A0A6A6FP13_9PEZI</name>
<gene>
    <name evidence="1" type="ORF">CERZMDRAFT_82917</name>
</gene>
<dbReference type="AlphaFoldDB" id="A0A6A6FP13"/>
<protein>
    <submittedName>
        <fullName evidence="1">Uncharacterized protein</fullName>
    </submittedName>
</protein>
<sequence length="145" mass="16068">MYACDDDGRFQGCTCRKFQDLLSTFDRGRLSMAIRRECRQHTGYRDVRPTAPPHGAGNSSIEYTAVYSTAVLQTPPISASGNWMSFIWPASGGRERLSVSTPANFGSCVFWCRSTRPVQVQCLSTFNGTWMASHTCRSGQPGLRS</sequence>
<dbReference type="Proteomes" id="UP000799539">
    <property type="component" value="Unassembled WGS sequence"/>
</dbReference>
<proteinExistence type="predicted"/>